<evidence type="ECO:0000313" key="18">
    <source>
        <dbReference type="Proteomes" id="UP000250572"/>
    </source>
</evidence>
<dbReference type="GO" id="GO:0051453">
    <property type="term" value="P:regulation of intracellular pH"/>
    <property type="evidence" value="ECO:0007669"/>
    <property type="project" value="TreeGrafter"/>
</dbReference>
<evidence type="ECO:0000256" key="15">
    <source>
        <dbReference type="SAM" id="SignalP"/>
    </source>
</evidence>
<feature type="transmembrane region" description="Helical" evidence="14">
    <location>
        <begin position="773"/>
        <end position="796"/>
    </location>
</feature>
<dbReference type="InterPro" id="IPR018422">
    <property type="entry name" value="Cation/H_exchanger_CPA1"/>
</dbReference>
<feature type="transmembrane region" description="Helical" evidence="14">
    <location>
        <begin position="465"/>
        <end position="488"/>
    </location>
</feature>
<feature type="signal peptide" evidence="15">
    <location>
        <begin position="1"/>
        <end position="16"/>
    </location>
</feature>
<dbReference type="EMBL" id="NHOQ01000244">
    <property type="protein sequence ID" value="PWA31907.1"/>
    <property type="molecule type" value="Genomic_DNA"/>
</dbReference>
<dbReference type="Proteomes" id="UP000250572">
    <property type="component" value="Unassembled WGS sequence"/>
</dbReference>
<gene>
    <name evidence="17" type="ORF">CCH79_00006723</name>
</gene>
<keyword evidence="8" id="KW-0915">Sodium</keyword>
<feature type="transmembrane region" description="Helical" evidence="14">
    <location>
        <begin position="676"/>
        <end position="695"/>
    </location>
</feature>
<evidence type="ECO:0000256" key="12">
    <source>
        <dbReference type="RuleBase" id="RU003722"/>
    </source>
</evidence>
<evidence type="ECO:0000256" key="14">
    <source>
        <dbReference type="SAM" id="Phobius"/>
    </source>
</evidence>
<keyword evidence="15" id="KW-0732">Signal</keyword>
<evidence type="ECO:0000259" key="16">
    <source>
        <dbReference type="Pfam" id="PF00999"/>
    </source>
</evidence>
<evidence type="ECO:0000256" key="8">
    <source>
        <dbReference type="ARBA" id="ARBA00023053"/>
    </source>
</evidence>
<evidence type="ECO:0000256" key="6">
    <source>
        <dbReference type="ARBA" id="ARBA00022989"/>
    </source>
</evidence>
<keyword evidence="10 14" id="KW-0472">Membrane</keyword>
<keyword evidence="6 14" id="KW-1133">Transmembrane helix</keyword>
<dbReference type="InterPro" id="IPR004709">
    <property type="entry name" value="NaH_exchanger"/>
</dbReference>
<feature type="transmembrane region" description="Helical" evidence="14">
    <location>
        <begin position="435"/>
        <end position="453"/>
    </location>
</feature>
<comment type="subcellular location">
    <subcellularLocation>
        <location evidence="1">Golgi apparatus membrane</location>
        <topology evidence="1">Multi-pass membrane protein</topology>
    </subcellularLocation>
</comment>
<feature type="transmembrane region" description="Helical" evidence="14">
    <location>
        <begin position="609"/>
        <end position="625"/>
    </location>
</feature>
<evidence type="ECO:0000256" key="3">
    <source>
        <dbReference type="ARBA" id="ARBA00022448"/>
    </source>
</evidence>
<comment type="caution">
    <text evidence="17">The sequence shown here is derived from an EMBL/GenBank/DDBJ whole genome shotgun (WGS) entry which is preliminary data.</text>
</comment>
<feature type="transmembrane region" description="Helical" evidence="14">
    <location>
        <begin position="701"/>
        <end position="729"/>
    </location>
</feature>
<evidence type="ECO:0000256" key="10">
    <source>
        <dbReference type="ARBA" id="ARBA00023136"/>
    </source>
</evidence>
<feature type="non-terminal residue" evidence="17">
    <location>
        <position position="925"/>
    </location>
</feature>
<evidence type="ECO:0000256" key="7">
    <source>
        <dbReference type="ARBA" id="ARBA00023034"/>
    </source>
</evidence>
<feature type="compositionally biased region" description="Polar residues" evidence="13">
    <location>
        <begin position="120"/>
        <end position="132"/>
    </location>
</feature>
<keyword evidence="5 12" id="KW-0812">Transmembrane</keyword>
<evidence type="ECO:0000256" key="1">
    <source>
        <dbReference type="ARBA" id="ARBA00004653"/>
    </source>
</evidence>
<evidence type="ECO:0000256" key="2">
    <source>
        <dbReference type="ARBA" id="ARBA00007367"/>
    </source>
</evidence>
<organism evidence="17 18">
    <name type="scientific">Gambusia affinis</name>
    <name type="common">Western mosquitofish</name>
    <name type="synonym">Heterandria affinis</name>
    <dbReference type="NCBI Taxonomy" id="33528"/>
    <lineage>
        <taxon>Eukaryota</taxon>
        <taxon>Metazoa</taxon>
        <taxon>Chordata</taxon>
        <taxon>Craniata</taxon>
        <taxon>Vertebrata</taxon>
        <taxon>Euteleostomi</taxon>
        <taxon>Actinopterygii</taxon>
        <taxon>Neopterygii</taxon>
        <taxon>Teleostei</taxon>
        <taxon>Neoteleostei</taxon>
        <taxon>Acanthomorphata</taxon>
        <taxon>Ovalentaria</taxon>
        <taxon>Atherinomorphae</taxon>
        <taxon>Cyprinodontiformes</taxon>
        <taxon>Poeciliidae</taxon>
        <taxon>Poeciliinae</taxon>
        <taxon>Gambusia</taxon>
    </lineage>
</organism>
<evidence type="ECO:0000256" key="5">
    <source>
        <dbReference type="ARBA" id="ARBA00022692"/>
    </source>
</evidence>
<keyword evidence="4 12" id="KW-0050">Antiport</keyword>
<feature type="compositionally biased region" description="Polar residues" evidence="13">
    <location>
        <begin position="98"/>
        <end position="112"/>
    </location>
</feature>
<dbReference type="NCBIfam" id="TIGR00840">
    <property type="entry name" value="b_cpa1"/>
    <property type="match status" value="1"/>
</dbReference>
<name>A0A315W948_GAMAF</name>
<proteinExistence type="inferred from homology"/>
<keyword evidence="18" id="KW-1185">Reference proteome</keyword>
<keyword evidence="3 12" id="KW-0813">Transport</keyword>
<keyword evidence="7" id="KW-0333">Golgi apparatus</keyword>
<dbReference type="Gene3D" id="6.10.140.1330">
    <property type="match status" value="1"/>
</dbReference>
<evidence type="ECO:0000256" key="4">
    <source>
        <dbReference type="ARBA" id="ARBA00022449"/>
    </source>
</evidence>
<feature type="transmembrane region" description="Helical" evidence="14">
    <location>
        <begin position="741"/>
        <end position="761"/>
    </location>
</feature>
<dbReference type="GO" id="GO:0000139">
    <property type="term" value="C:Golgi membrane"/>
    <property type="evidence" value="ECO:0007669"/>
    <property type="project" value="UniProtKB-SubCell"/>
</dbReference>
<feature type="transmembrane region" description="Helical" evidence="14">
    <location>
        <begin position="637"/>
        <end position="656"/>
    </location>
</feature>
<dbReference type="GO" id="GO:0015386">
    <property type="term" value="F:potassium:proton antiporter activity"/>
    <property type="evidence" value="ECO:0007669"/>
    <property type="project" value="TreeGrafter"/>
</dbReference>
<dbReference type="PANTHER" id="PTHR10110:SF191">
    <property type="entry name" value="SODIUM_HYDROGEN EXCHANGER 8"/>
    <property type="match status" value="1"/>
</dbReference>
<evidence type="ECO:0000313" key="17">
    <source>
        <dbReference type="EMBL" id="PWA31907.1"/>
    </source>
</evidence>
<dbReference type="PRINTS" id="PR01084">
    <property type="entry name" value="NAHEXCHNGR"/>
</dbReference>
<feature type="region of interest" description="Disordered" evidence="13">
    <location>
        <begin position="76"/>
        <end position="158"/>
    </location>
</feature>
<accession>A0A315W948</accession>
<dbReference type="PANTHER" id="PTHR10110">
    <property type="entry name" value="SODIUM/HYDROGEN EXCHANGER"/>
    <property type="match status" value="1"/>
</dbReference>
<evidence type="ECO:0000256" key="9">
    <source>
        <dbReference type="ARBA" id="ARBA00023065"/>
    </source>
</evidence>
<feature type="compositionally biased region" description="Basic and acidic residues" evidence="13">
    <location>
        <begin position="76"/>
        <end position="97"/>
    </location>
</feature>
<feature type="transmembrane region" description="Helical" evidence="14">
    <location>
        <begin position="575"/>
        <end position="597"/>
    </location>
</feature>
<feature type="domain" description="Cation/H+ exchanger transmembrane" evidence="16">
    <location>
        <begin position="430"/>
        <end position="793"/>
    </location>
</feature>
<sequence>MVFLPLFVFCCLPAQPYEWSGLSAERKKRAIPQVGVNAILSANDHHRRDGLELCLSDRLEKPNSVDLYKRNDNVEEDVLHKDTTPLQDKRIPHDHKQTQQNNLGSTNSQSDGNLFRRSNETTATYSNQTHHSTAAAAKPTTPPPTQKPILPVQTGVKAQEEEQSSGLTIFFSLLVANQRSAATGICIILVHLLIKFKLHFLPESVAVVSLEVFEPPFGSHPRSVRKGETFLKRQRPVSWHHMQTTIWINAAKTKELVVDFHRRRPTTLTPVNIQRKNIEMVNSKDLMNWTGHSTLMRFNGQSRLYLMRRLRSFWVQGGLLKTLLDFVVATSIFYVIVVEAAAYLQLGEVKQFNQMGILMGGFIKIIEFQELANWKVNCGPRGVAESLAEVIRAPKAPRPMLPHPQCLVQIYLLLPDQPRSAHYVRRHEEEMFRPNMFFLLLLPPIIFESGYSLHKGNFFQNIGSITLFAVIGTAISAFIVGGGIYFLGQADVIYKMTMTDSFAFGSLISAVDPVATIAIFNALNVDPVLNMLVFGESILNDAVSIVLTNTAEGFFSRSDNSMVTGWETFVQALGYFLKMFFGSAALGTLTGLISAVFLKHFDLRKTPSLEFGMMIIFAYLPYGLAEGIKLSVFAELLLPPTGIMSILFAGIVMSHYTHHNLSPITQILMQQTLRTVAFMCETCVFAFLGLSIFSFPHNFEISFVIWCIVLILLGRAINIFPLSFLLNFFRDHKITPKMMSIMWFSGLRGAIPYALSLHLGLEPIEKRQLIGTTTIIIVLFTILFLGGGTMPLIRIMDIEDSQSRRKNKKDVNLSKTQKMGNTIDTEHLSELTEEEYEAQIYQRQDLKGFMWLDAKYLNPFFTRRLTQEDLLHGRIQMKTLTNKWYEEVRQGPSGSEDDLLGKCSRGQDGALYESPGLDVWIRTMN</sequence>
<dbReference type="InterPro" id="IPR006153">
    <property type="entry name" value="Cation/H_exchanger_TM"/>
</dbReference>
<evidence type="ECO:0000256" key="13">
    <source>
        <dbReference type="SAM" id="MobiDB-lite"/>
    </source>
</evidence>
<reference evidence="17 18" key="1">
    <citation type="journal article" date="2018" name="G3 (Bethesda)">
        <title>A High-Quality Reference Genome for the Invasive Mosquitofish Gambusia affinis Using a Chicago Library.</title>
        <authorList>
            <person name="Hoffberg S.L."/>
            <person name="Troendle N.J."/>
            <person name="Glenn T.C."/>
            <person name="Mahmud O."/>
            <person name="Louha S."/>
            <person name="Chalopin D."/>
            <person name="Bennetzen J.L."/>
            <person name="Mauricio R."/>
        </authorList>
    </citation>
    <scope>NUCLEOTIDE SEQUENCE [LARGE SCALE GENOMIC DNA]</scope>
    <source>
        <strain evidence="17">NE01/NJP1002.9</strain>
        <tissue evidence="17">Muscle</tissue>
    </source>
</reference>
<feature type="transmembrane region" description="Helical" evidence="14">
    <location>
        <begin position="326"/>
        <end position="346"/>
    </location>
</feature>
<keyword evidence="11 12" id="KW-0739">Sodium transport</keyword>
<dbReference type="GO" id="GO:0015385">
    <property type="term" value="F:sodium:proton antiporter activity"/>
    <property type="evidence" value="ECO:0007669"/>
    <property type="project" value="InterPro"/>
</dbReference>
<comment type="similarity">
    <text evidence="2 12">Belongs to the monovalent cation:proton antiporter 1 (CPA1) transporter (TC 2.A.36) family.</text>
</comment>
<dbReference type="Pfam" id="PF00999">
    <property type="entry name" value="Na_H_Exchanger"/>
    <property type="match status" value="1"/>
</dbReference>
<dbReference type="AlphaFoldDB" id="A0A315W948"/>
<protein>
    <recommendedName>
        <fullName evidence="12">Sodium/hydrogen exchanger</fullName>
    </recommendedName>
</protein>
<keyword evidence="9 12" id="KW-0406">Ion transport</keyword>
<evidence type="ECO:0000256" key="11">
    <source>
        <dbReference type="ARBA" id="ARBA00023201"/>
    </source>
</evidence>
<feature type="chain" id="PRO_5016336236" description="Sodium/hydrogen exchanger" evidence="15">
    <location>
        <begin position="17"/>
        <end position="925"/>
    </location>
</feature>
<feature type="transmembrane region" description="Helical" evidence="14">
    <location>
        <begin position="500"/>
        <end position="523"/>
    </location>
</feature>